<sequence>MLITTLSSKYNLDAITKMARFVYHSDFITTLEHDREVAFKVALPHTTTQLDGDLYALSDAMQFLSTSAPLLPNLDRVVITTH</sequence>
<accession>A0A9P7KIV1</accession>
<evidence type="ECO:0000313" key="2">
    <source>
        <dbReference type="Proteomes" id="UP000717328"/>
    </source>
</evidence>
<proteinExistence type="predicted"/>
<dbReference type="AlphaFoldDB" id="A0A9P7KIV1"/>
<reference evidence="1" key="1">
    <citation type="submission" date="2021-02" db="EMBL/GenBank/DDBJ databases">
        <authorList>
            <person name="Nieuwenhuis M."/>
            <person name="Van De Peppel L.J.J."/>
        </authorList>
    </citation>
    <scope>NUCLEOTIDE SEQUENCE</scope>
    <source>
        <strain evidence="1">D49</strain>
    </source>
</reference>
<name>A0A9P7KIV1_9AGAR</name>
<evidence type="ECO:0000313" key="1">
    <source>
        <dbReference type="EMBL" id="KAG5649051.1"/>
    </source>
</evidence>
<reference evidence="1" key="2">
    <citation type="submission" date="2021-10" db="EMBL/GenBank/DDBJ databases">
        <title>Phylogenomics reveals ancestral predisposition of the termite-cultivated fungus Termitomyces towards a domesticated lifestyle.</title>
        <authorList>
            <person name="Auxier B."/>
            <person name="Grum-Grzhimaylo A."/>
            <person name="Cardenas M.E."/>
            <person name="Lodge J.D."/>
            <person name="Laessoe T."/>
            <person name="Pedersen O."/>
            <person name="Smith M.E."/>
            <person name="Kuyper T.W."/>
            <person name="Franco-Molano E.A."/>
            <person name="Baroni T.J."/>
            <person name="Aanen D.K."/>
        </authorList>
    </citation>
    <scope>NUCLEOTIDE SEQUENCE</scope>
    <source>
        <strain evidence="1">D49</strain>
    </source>
</reference>
<organism evidence="1 2">
    <name type="scientific">Sphagnurus paluster</name>
    <dbReference type="NCBI Taxonomy" id="117069"/>
    <lineage>
        <taxon>Eukaryota</taxon>
        <taxon>Fungi</taxon>
        <taxon>Dikarya</taxon>
        <taxon>Basidiomycota</taxon>
        <taxon>Agaricomycotina</taxon>
        <taxon>Agaricomycetes</taxon>
        <taxon>Agaricomycetidae</taxon>
        <taxon>Agaricales</taxon>
        <taxon>Tricholomatineae</taxon>
        <taxon>Lyophyllaceae</taxon>
        <taxon>Sphagnurus</taxon>
    </lineage>
</organism>
<dbReference type="EMBL" id="JABCKI010001755">
    <property type="protein sequence ID" value="KAG5649051.1"/>
    <property type="molecule type" value="Genomic_DNA"/>
</dbReference>
<keyword evidence="2" id="KW-1185">Reference proteome</keyword>
<gene>
    <name evidence="1" type="ORF">H0H81_006742</name>
</gene>
<dbReference type="Proteomes" id="UP000717328">
    <property type="component" value="Unassembled WGS sequence"/>
</dbReference>
<protein>
    <submittedName>
        <fullName evidence="1">Uncharacterized protein</fullName>
    </submittedName>
</protein>
<comment type="caution">
    <text evidence="1">The sequence shown here is derived from an EMBL/GenBank/DDBJ whole genome shotgun (WGS) entry which is preliminary data.</text>
</comment>